<evidence type="ECO:0000313" key="4">
    <source>
        <dbReference type="EMBL" id="SEE85094.1"/>
    </source>
</evidence>
<dbReference type="EMBL" id="FNTX01000002">
    <property type="protein sequence ID" value="SEE85094.1"/>
    <property type="molecule type" value="Genomic_DNA"/>
</dbReference>
<evidence type="ECO:0000256" key="2">
    <source>
        <dbReference type="ARBA" id="ARBA00022801"/>
    </source>
</evidence>
<evidence type="ECO:0000259" key="3">
    <source>
        <dbReference type="Pfam" id="PF00884"/>
    </source>
</evidence>
<dbReference type="GO" id="GO:0004065">
    <property type="term" value="F:arylsulfatase activity"/>
    <property type="evidence" value="ECO:0007669"/>
    <property type="project" value="TreeGrafter"/>
</dbReference>
<keyword evidence="5" id="KW-1185">Reference proteome</keyword>
<dbReference type="OrthoDB" id="9777306at2"/>
<reference evidence="5" key="1">
    <citation type="submission" date="2016-10" db="EMBL/GenBank/DDBJ databases">
        <authorList>
            <person name="Varghese N."/>
            <person name="Submissions S."/>
        </authorList>
    </citation>
    <scope>NUCLEOTIDE SEQUENCE [LARGE SCALE GENOMIC DNA]</scope>
    <source>
        <strain evidence="5">DSM 21368</strain>
    </source>
</reference>
<sequence>MSEGRHVLLITVDQWPARLLGCAGHPVIQTPTLDELAAVGTRFTNVSSETPVCIPARRALMTGTSASTHGLRWNEPTARMPPMATLAEVFRQGGYQTTAVGKLHVHPQRSRIGFDDVLLSEEGRTQWGVQDDYETALADAGYPGQAFTHGMGNNQYVTRPWHLPEQLHPTAWATEQMCRQIRRRDPTRPGLFYLSYSPPHPPLVPPAAYADLYQHEDLDEPPYGEWLVAEQVPPMVLQRQAAAPAASLRDRARRAFYALCTHIDHQIRVVIGTLREEGILDETVILFTSDHGDLLGDHGLWGKSMFYEGAASIPMILVSAAADTRAGAGQTDPRLCGLEDVLPTLADLAGVDTPAGIGGISMLSERRREYYWGWVGTGSGESCMVRDERFKLLYYPAGNVVQLFDLSNDPQERQDLSHSAQHSDVRDGLTRYLIEVAPAENPEWIVAGALAGAAPRAAAPARSRGLASQRGRH</sequence>
<dbReference type="PANTHER" id="PTHR42693:SF53">
    <property type="entry name" value="ENDO-4-O-SULFATASE"/>
    <property type="match status" value="1"/>
</dbReference>
<dbReference type="InterPro" id="IPR017850">
    <property type="entry name" value="Alkaline_phosphatase_core_sf"/>
</dbReference>
<dbReference type="PANTHER" id="PTHR42693">
    <property type="entry name" value="ARYLSULFATASE FAMILY MEMBER"/>
    <property type="match status" value="1"/>
</dbReference>
<dbReference type="Gene3D" id="3.40.720.10">
    <property type="entry name" value="Alkaline Phosphatase, subunit A"/>
    <property type="match status" value="1"/>
</dbReference>
<name>A0A1H5M779_9MICO</name>
<dbReference type="AlphaFoldDB" id="A0A1H5M779"/>
<gene>
    <name evidence="4" type="ORF">SAMN04488554_3189</name>
</gene>
<dbReference type="InterPro" id="IPR000917">
    <property type="entry name" value="Sulfatase_N"/>
</dbReference>
<evidence type="ECO:0000313" key="5">
    <source>
        <dbReference type="Proteomes" id="UP000199220"/>
    </source>
</evidence>
<keyword evidence="2" id="KW-0378">Hydrolase</keyword>
<evidence type="ECO:0000256" key="1">
    <source>
        <dbReference type="ARBA" id="ARBA00008779"/>
    </source>
</evidence>
<comment type="similarity">
    <text evidence="1">Belongs to the sulfatase family.</text>
</comment>
<dbReference type="SUPFAM" id="SSF53649">
    <property type="entry name" value="Alkaline phosphatase-like"/>
    <property type="match status" value="1"/>
</dbReference>
<accession>A0A1H5M779</accession>
<feature type="domain" description="Sulfatase N-terminal" evidence="3">
    <location>
        <begin position="6"/>
        <end position="351"/>
    </location>
</feature>
<organism evidence="4 5">
    <name type="scientific">Ruania alba</name>
    <dbReference type="NCBI Taxonomy" id="648782"/>
    <lineage>
        <taxon>Bacteria</taxon>
        <taxon>Bacillati</taxon>
        <taxon>Actinomycetota</taxon>
        <taxon>Actinomycetes</taxon>
        <taxon>Micrococcales</taxon>
        <taxon>Ruaniaceae</taxon>
        <taxon>Ruania</taxon>
    </lineage>
</organism>
<dbReference type="CDD" id="cd16022">
    <property type="entry name" value="sulfatase_like"/>
    <property type="match status" value="1"/>
</dbReference>
<dbReference type="STRING" id="648782.SAMN04488554_3189"/>
<dbReference type="RefSeq" id="WP_089774024.1">
    <property type="nucleotide sequence ID" value="NZ_FNTX01000002.1"/>
</dbReference>
<dbReference type="InterPro" id="IPR050738">
    <property type="entry name" value="Sulfatase"/>
</dbReference>
<dbReference type="Proteomes" id="UP000199220">
    <property type="component" value="Unassembled WGS sequence"/>
</dbReference>
<dbReference type="Pfam" id="PF00884">
    <property type="entry name" value="Sulfatase"/>
    <property type="match status" value="1"/>
</dbReference>
<proteinExistence type="inferred from homology"/>
<protein>
    <submittedName>
        <fullName evidence="4">Arylsulfatase A</fullName>
    </submittedName>
</protein>